<comment type="similarity">
    <text evidence="1">Belongs to the mandelate racemase/muconate lactonizing enzyme family.</text>
</comment>
<evidence type="ECO:0000259" key="5">
    <source>
        <dbReference type="SMART" id="SM00922"/>
    </source>
</evidence>
<evidence type="ECO:0000256" key="2">
    <source>
        <dbReference type="ARBA" id="ARBA00022428"/>
    </source>
</evidence>
<dbReference type="Pfam" id="PF02746">
    <property type="entry name" value="MR_MLE_N"/>
    <property type="match status" value="1"/>
</dbReference>
<evidence type="ECO:0000313" key="6">
    <source>
        <dbReference type="EMBL" id="GAA1708840.1"/>
    </source>
</evidence>
<dbReference type="PROSITE" id="PS00909">
    <property type="entry name" value="MR_MLE_2"/>
    <property type="match status" value="1"/>
</dbReference>
<evidence type="ECO:0000256" key="1">
    <source>
        <dbReference type="ARBA" id="ARBA00008031"/>
    </source>
</evidence>
<protein>
    <submittedName>
        <fullName evidence="6">Dipeptide epimerase</fullName>
    </submittedName>
</protein>
<dbReference type="InterPro" id="IPR029065">
    <property type="entry name" value="Enolase_C-like"/>
</dbReference>
<organism evidence="6 7">
    <name type="scientific">Fodinicola feengrottensis</name>
    <dbReference type="NCBI Taxonomy" id="435914"/>
    <lineage>
        <taxon>Bacteria</taxon>
        <taxon>Bacillati</taxon>
        <taxon>Actinomycetota</taxon>
        <taxon>Actinomycetes</taxon>
        <taxon>Mycobacteriales</taxon>
        <taxon>Fodinicola</taxon>
    </lineage>
</organism>
<dbReference type="InterPro" id="IPR013341">
    <property type="entry name" value="Mandelate_racemase_N_dom"/>
</dbReference>
<dbReference type="InterPro" id="IPR018110">
    <property type="entry name" value="Mandel_Rmase/mucon_lact_enz_CS"/>
</dbReference>
<dbReference type="PANTHER" id="PTHR48073:SF2">
    <property type="entry name" value="O-SUCCINYLBENZOATE SYNTHASE"/>
    <property type="match status" value="1"/>
</dbReference>
<accession>A0ABN2INZ4</accession>
<keyword evidence="4" id="KW-0413">Isomerase</keyword>
<dbReference type="SFLD" id="SFLDG00180">
    <property type="entry name" value="muconate_cycloisomerase"/>
    <property type="match status" value="1"/>
</dbReference>
<evidence type="ECO:0000256" key="4">
    <source>
        <dbReference type="ARBA" id="ARBA00023235"/>
    </source>
</evidence>
<dbReference type="EMBL" id="BAAANY010000032">
    <property type="protein sequence ID" value="GAA1708840.1"/>
    <property type="molecule type" value="Genomic_DNA"/>
</dbReference>
<name>A0ABN2INZ4_9ACTN</name>
<dbReference type="RefSeq" id="WP_344314266.1">
    <property type="nucleotide sequence ID" value="NZ_BAAANY010000032.1"/>
</dbReference>
<feature type="domain" description="Mandelate racemase/muconate lactonizing enzyme C-terminal" evidence="5">
    <location>
        <begin position="147"/>
        <end position="242"/>
    </location>
</feature>
<dbReference type="SUPFAM" id="SSF54826">
    <property type="entry name" value="Enolase N-terminal domain-like"/>
    <property type="match status" value="1"/>
</dbReference>
<dbReference type="SUPFAM" id="SSF51604">
    <property type="entry name" value="Enolase C-terminal domain-like"/>
    <property type="match status" value="1"/>
</dbReference>
<keyword evidence="2" id="KW-0474">Menaquinone biosynthesis</keyword>
<dbReference type="InterPro" id="IPR036849">
    <property type="entry name" value="Enolase-like_C_sf"/>
</dbReference>
<dbReference type="SMART" id="SM00922">
    <property type="entry name" value="MR_MLE"/>
    <property type="match status" value="1"/>
</dbReference>
<dbReference type="PANTHER" id="PTHR48073">
    <property type="entry name" value="O-SUCCINYLBENZOATE SYNTHASE-RELATED"/>
    <property type="match status" value="1"/>
</dbReference>
<dbReference type="InterPro" id="IPR013342">
    <property type="entry name" value="Mandelate_racemase_C"/>
</dbReference>
<reference evidence="6 7" key="1">
    <citation type="journal article" date="2019" name="Int. J. Syst. Evol. Microbiol.">
        <title>The Global Catalogue of Microorganisms (GCM) 10K type strain sequencing project: providing services to taxonomists for standard genome sequencing and annotation.</title>
        <authorList>
            <consortium name="The Broad Institute Genomics Platform"/>
            <consortium name="The Broad Institute Genome Sequencing Center for Infectious Disease"/>
            <person name="Wu L."/>
            <person name="Ma J."/>
        </authorList>
    </citation>
    <scope>NUCLEOTIDE SEQUENCE [LARGE SCALE GENOMIC DNA]</scope>
    <source>
        <strain evidence="6 7">JCM 14718</strain>
    </source>
</reference>
<dbReference type="InterPro" id="IPR029017">
    <property type="entry name" value="Enolase-like_N"/>
</dbReference>
<dbReference type="Proteomes" id="UP001500618">
    <property type="component" value="Unassembled WGS sequence"/>
</dbReference>
<keyword evidence="3" id="KW-0479">Metal-binding</keyword>
<evidence type="ECO:0000313" key="7">
    <source>
        <dbReference type="Proteomes" id="UP001500618"/>
    </source>
</evidence>
<dbReference type="Gene3D" id="3.20.20.120">
    <property type="entry name" value="Enolase-like C-terminal domain"/>
    <property type="match status" value="1"/>
</dbReference>
<sequence length="375" mass="39159">MKGPVLVSAIDTAHVRMRAHPDLVVQGAKGAHDQSDFLLVRVTASNGLTGYGEVSATPLWSGEDGTTADHLIQTVLAPALIGKPLAPVGATESTMDRLLAGNPFTKAGVGTALWDVYARLLDVPLAQALGGPYRTEIPIKLSLSGDDAHLTKVYESASAAGFRAFKVKVGLGVEGDVARMALARKLVGERGFLGVDANGGWSRAQARRAIRLLAPYGPAFIEQPTQPGDLEGMAELRSEGFPVIADESVFGMDDLVRVIRAKAADVISVYIGKSGGPGRAVQLGRTAAAFGLGSLLGSNGELGVGAAAQLQVACALPELTTEFPSDIIGAHYYAEDILAEPLDSDGAFIRLPDAAGLGVRLADEVLALFDRKEQR</sequence>
<proteinExistence type="inferred from homology"/>
<keyword evidence="7" id="KW-1185">Reference proteome</keyword>
<evidence type="ECO:0000256" key="3">
    <source>
        <dbReference type="ARBA" id="ARBA00022723"/>
    </source>
</evidence>
<dbReference type="SFLD" id="SFLDS00001">
    <property type="entry name" value="Enolase"/>
    <property type="match status" value="1"/>
</dbReference>
<gene>
    <name evidence="6" type="ORF">GCM10009765_67940</name>
</gene>
<comment type="caution">
    <text evidence="6">The sequence shown here is derived from an EMBL/GenBank/DDBJ whole genome shotgun (WGS) entry which is preliminary data.</text>
</comment>
<dbReference type="Gene3D" id="3.30.390.10">
    <property type="entry name" value="Enolase-like, N-terminal domain"/>
    <property type="match status" value="1"/>
</dbReference>
<dbReference type="Pfam" id="PF13378">
    <property type="entry name" value="MR_MLE_C"/>
    <property type="match status" value="1"/>
</dbReference>